<dbReference type="Gene3D" id="1.25.40.20">
    <property type="entry name" value="Ankyrin repeat-containing domain"/>
    <property type="match status" value="1"/>
</dbReference>
<accession>B4D0P0</accession>
<reference evidence="3 4" key="1">
    <citation type="journal article" date="2011" name="J. Bacteriol.">
        <title>Genome sequence of Chthoniobacter flavus Ellin428, an aerobic heterotrophic soil bacterium.</title>
        <authorList>
            <person name="Kant R."/>
            <person name="van Passel M.W."/>
            <person name="Palva A."/>
            <person name="Lucas S."/>
            <person name="Lapidus A."/>
            <person name="Glavina Del Rio T."/>
            <person name="Dalin E."/>
            <person name="Tice H."/>
            <person name="Bruce D."/>
            <person name="Goodwin L."/>
            <person name="Pitluck S."/>
            <person name="Larimer F.W."/>
            <person name="Land M.L."/>
            <person name="Hauser L."/>
            <person name="Sangwan P."/>
            <person name="de Vos W.M."/>
            <person name="Janssen P.H."/>
            <person name="Smidt H."/>
        </authorList>
    </citation>
    <scope>NUCLEOTIDE SEQUENCE [LARGE SCALE GENOMIC DNA]</scope>
    <source>
        <strain evidence="3 4">Ellin428</strain>
    </source>
</reference>
<proteinExistence type="predicted"/>
<organism evidence="3 4">
    <name type="scientific">Chthoniobacter flavus Ellin428</name>
    <dbReference type="NCBI Taxonomy" id="497964"/>
    <lineage>
        <taxon>Bacteria</taxon>
        <taxon>Pseudomonadati</taxon>
        <taxon>Verrucomicrobiota</taxon>
        <taxon>Spartobacteria</taxon>
        <taxon>Chthoniobacterales</taxon>
        <taxon>Chthoniobacteraceae</taxon>
        <taxon>Chthoniobacter</taxon>
    </lineage>
</organism>
<dbReference type="SUPFAM" id="SSF48403">
    <property type="entry name" value="Ankyrin repeat"/>
    <property type="match status" value="1"/>
</dbReference>
<dbReference type="InterPro" id="IPR036770">
    <property type="entry name" value="Ankyrin_rpt-contain_sf"/>
</dbReference>
<feature type="repeat" description="ANK" evidence="1">
    <location>
        <begin position="216"/>
        <end position="248"/>
    </location>
</feature>
<dbReference type="EMBL" id="ABVL01000006">
    <property type="protein sequence ID" value="EDY19902.1"/>
    <property type="molecule type" value="Genomic_DNA"/>
</dbReference>
<feature type="domain" description="DUF2314" evidence="2">
    <location>
        <begin position="13"/>
        <end position="147"/>
    </location>
</feature>
<dbReference type="Pfam" id="PF10077">
    <property type="entry name" value="DUF2314"/>
    <property type="match status" value="1"/>
</dbReference>
<dbReference type="Proteomes" id="UP000005824">
    <property type="component" value="Unassembled WGS sequence"/>
</dbReference>
<dbReference type="eggNOG" id="COG3779">
    <property type="taxonomic scope" value="Bacteria"/>
</dbReference>
<protein>
    <recommendedName>
        <fullName evidence="2">DUF2314 domain-containing protein</fullName>
    </recommendedName>
</protein>
<dbReference type="eggNOG" id="COG0666">
    <property type="taxonomic scope" value="Bacteria"/>
</dbReference>
<name>B4D0P0_9BACT</name>
<evidence type="ECO:0000313" key="4">
    <source>
        <dbReference type="Proteomes" id="UP000005824"/>
    </source>
</evidence>
<gene>
    <name evidence="3" type="ORF">CfE428DRAFT_2491</name>
</gene>
<dbReference type="PROSITE" id="PS50088">
    <property type="entry name" value="ANK_REPEAT"/>
    <property type="match status" value="1"/>
</dbReference>
<evidence type="ECO:0000313" key="3">
    <source>
        <dbReference type="EMBL" id="EDY19902.1"/>
    </source>
</evidence>
<keyword evidence="1" id="KW-0040">ANK repeat</keyword>
<dbReference type="STRING" id="497964.CfE428DRAFT_2491"/>
<evidence type="ECO:0000259" key="2">
    <source>
        <dbReference type="Pfam" id="PF10077"/>
    </source>
</evidence>
<dbReference type="InterPro" id="IPR002110">
    <property type="entry name" value="Ankyrin_rpt"/>
</dbReference>
<evidence type="ECO:0000256" key="1">
    <source>
        <dbReference type="PROSITE-ProRule" id="PRU00023"/>
    </source>
</evidence>
<dbReference type="RefSeq" id="WP_006979816.1">
    <property type="nucleotide sequence ID" value="NZ_ABVL01000006.1"/>
</dbReference>
<dbReference type="InParanoid" id="B4D0P0"/>
<comment type="caution">
    <text evidence="3">The sequence shown here is derived from an EMBL/GenBank/DDBJ whole genome shotgun (WGS) entry which is preliminary data.</text>
</comment>
<sequence length="275" mass="30853">MSEPVYMFDGAEPAMHQAYVNAQKSFRYFWRELSWEHRRIVPGLDMSMVKMPFTDGPRTDGKPAYEHMWVGEVDFDGETISGKLLNSPNWLTSVRERATIRLPFPKLEDWMMVVQGKAYGGYTVNVVRAKMGASQRKEHDAAWGLDFGDPAVIRTEIGERAEKPKRSFFESLFGSGKTPTPDQETFRDHPMCVNMLGKIEEQLKGDGSIARSTDHEGWTLLQREALAGNLGVVKLLVRYGADVTAKAGPGRTASELARGIGWSEIADFLYQSALN</sequence>
<dbReference type="PROSITE" id="PS50297">
    <property type="entry name" value="ANK_REP_REGION"/>
    <property type="match status" value="1"/>
</dbReference>
<dbReference type="AlphaFoldDB" id="B4D0P0"/>
<dbReference type="InterPro" id="IPR018756">
    <property type="entry name" value="DUF2314"/>
</dbReference>
<keyword evidence="4" id="KW-1185">Reference proteome</keyword>